<evidence type="ECO:0000313" key="9">
    <source>
        <dbReference type="Proteomes" id="UP000475117"/>
    </source>
</evidence>
<dbReference type="AlphaFoldDB" id="A0A6B3LDF7"/>
<dbReference type="GO" id="GO:0009264">
    <property type="term" value="P:deoxyribonucleotide catabolic process"/>
    <property type="evidence" value="ECO:0007669"/>
    <property type="project" value="UniProtKB-UniRule"/>
</dbReference>
<evidence type="ECO:0000256" key="3">
    <source>
        <dbReference type="ARBA" id="ARBA00012515"/>
    </source>
</evidence>
<comment type="similarity">
    <text evidence="2">Belongs to the DeoC/FbaB aldolase family. DeoC type 2 subfamily.</text>
</comment>
<dbReference type="EMBL" id="CP066776">
    <property type="protein sequence ID" value="QQL44950.1"/>
    <property type="molecule type" value="Genomic_DNA"/>
</dbReference>
<protein>
    <recommendedName>
        <fullName evidence="3 7">Deoxyribose-phosphate aldolase</fullName>
        <ecNumber evidence="3 7">4.1.2.4</ecNumber>
    </recommendedName>
</protein>
<dbReference type="GO" id="GO:0016052">
    <property type="term" value="P:carbohydrate catabolic process"/>
    <property type="evidence" value="ECO:0007669"/>
    <property type="project" value="TreeGrafter"/>
</dbReference>
<dbReference type="EC" id="4.1.2.4" evidence="3 7"/>
<dbReference type="InterPro" id="IPR011343">
    <property type="entry name" value="DeoC"/>
</dbReference>
<dbReference type="SUPFAM" id="SSF51569">
    <property type="entry name" value="Aldolase"/>
    <property type="match status" value="1"/>
</dbReference>
<accession>A0A6B3LDF7</accession>
<sequence length="256" mass="26486">MKTDHTKLLQLITLLDLTTLTAVDNEDDVAMLCQRAVEPLGYDHGLENPPSCAAVCVWPVFAGLAADITEGTSVGVACVAGGFPFAQTPLTSKISEIHYAVDEGASEIDVAINRGAFLAGELEEVHDEIAAMKDACSGAHLKVILETCDLPHEDAVRQAAQIALQAGADFLKTSTGMGRAGATMADVGVLLEEAVAWEAATGRAVGVKAAGGIKSAYDALDYVELANSLHGPVSPVNFRIGASSLLDDVLAQLAGS</sequence>
<organism evidence="8 9">
    <name type="scientific">Sulfuriroseicoccus oceanibius</name>
    <dbReference type="NCBI Taxonomy" id="2707525"/>
    <lineage>
        <taxon>Bacteria</taxon>
        <taxon>Pseudomonadati</taxon>
        <taxon>Verrucomicrobiota</taxon>
        <taxon>Verrucomicrobiia</taxon>
        <taxon>Verrucomicrobiales</taxon>
        <taxon>Verrucomicrobiaceae</taxon>
        <taxon>Sulfuriroseicoccus</taxon>
    </lineage>
</organism>
<dbReference type="PANTHER" id="PTHR10889:SF3">
    <property type="entry name" value="DEOXYRIBOSE-PHOSPHATE ALDOLASE"/>
    <property type="match status" value="1"/>
</dbReference>
<evidence type="ECO:0000256" key="5">
    <source>
        <dbReference type="ARBA" id="ARBA00023270"/>
    </source>
</evidence>
<reference evidence="8 9" key="1">
    <citation type="submission" date="2020-12" db="EMBL/GenBank/DDBJ databases">
        <title>Sulforoseuscoccus oceanibium gen. nov., sp. nov., a representative of the phylum Verrucomicrobia with special cytoplasmic membrane, and proposal of Sulforoseuscoccusaceae fam. nov.</title>
        <authorList>
            <person name="Xi F."/>
        </authorList>
    </citation>
    <scope>NUCLEOTIDE SEQUENCE [LARGE SCALE GENOMIC DNA]</scope>
    <source>
        <strain evidence="8 9">T37</strain>
    </source>
</reference>
<dbReference type="SMART" id="SM01133">
    <property type="entry name" value="DeoC"/>
    <property type="match status" value="1"/>
</dbReference>
<dbReference type="InterPro" id="IPR002915">
    <property type="entry name" value="DeoC/FbaB/LacD_aldolase"/>
</dbReference>
<keyword evidence="4 8" id="KW-0456">Lyase</keyword>
<dbReference type="NCBIfam" id="TIGR00126">
    <property type="entry name" value="deoC"/>
    <property type="match status" value="1"/>
</dbReference>
<dbReference type="CDD" id="cd00959">
    <property type="entry name" value="DeoC"/>
    <property type="match status" value="1"/>
</dbReference>
<keyword evidence="9" id="KW-1185">Reference proteome</keyword>
<evidence type="ECO:0000313" key="8">
    <source>
        <dbReference type="EMBL" id="QQL44950.1"/>
    </source>
</evidence>
<dbReference type="Pfam" id="PF01791">
    <property type="entry name" value="DeoC"/>
    <property type="match status" value="1"/>
</dbReference>
<evidence type="ECO:0000256" key="1">
    <source>
        <dbReference type="ARBA" id="ARBA00004816"/>
    </source>
</evidence>
<evidence type="ECO:0000256" key="7">
    <source>
        <dbReference type="NCBIfam" id="TIGR00126"/>
    </source>
</evidence>
<dbReference type="Gene3D" id="3.20.20.70">
    <property type="entry name" value="Aldolase class I"/>
    <property type="match status" value="1"/>
</dbReference>
<comment type="pathway">
    <text evidence="1">Carbohydrate degradation; 2-deoxy-D-ribose 1-phosphate degradation; D-glyceraldehyde 3-phosphate and acetaldehyde from 2-deoxy-alpha-D-ribose 1-phosphate: step 2/2.</text>
</comment>
<dbReference type="GO" id="GO:0004139">
    <property type="term" value="F:deoxyribose-phosphate aldolase activity"/>
    <property type="evidence" value="ECO:0007669"/>
    <property type="project" value="UniProtKB-UniRule"/>
</dbReference>
<name>A0A6B3LDF7_9BACT</name>
<dbReference type="Proteomes" id="UP000475117">
    <property type="component" value="Chromosome"/>
</dbReference>
<evidence type="ECO:0000256" key="2">
    <source>
        <dbReference type="ARBA" id="ARBA00009473"/>
    </source>
</evidence>
<proteinExistence type="inferred from homology"/>
<comment type="catalytic activity">
    <reaction evidence="6">
        <text>2-deoxy-D-ribose 5-phosphate = D-glyceraldehyde 3-phosphate + acetaldehyde</text>
        <dbReference type="Rhea" id="RHEA:12821"/>
        <dbReference type="ChEBI" id="CHEBI:15343"/>
        <dbReference type="ChEBI" id="CHEBI:59776"/>
        <dbReference type="ChEBI" id="CHEBI:62877"/>
        <dbReference type="EC" id="4.1.2.4"/>
    </reaction>
</comment>
<dbReference type="PANTHER" id="PTHR10889">
    <property type="entry name" value="DEOXYRIBOSE-PHOSPHATE ALDOLASE"/>
    <property type="match status" value="1"/>
</dbReference>
<gene>
    <name evidence="8" type="primary">deoC</name>
    <name evidence="8" type="ORF">G3M56_013955</name>
</gene>
<dbReference type="KEGG" id="soa:G3M56_013955"/>
<dbReference type="GO" id="GO:0005737">
    <property type="term" value="C:cytoplasm"/>
    <property type="evidence" value="ECO:0007669"/>
    <property type="project" value="InterPro"/>
</dbReference>
<dbReference type="RefSeq" id="WP_164365310.1">
    <property type="nucleotide sequence ID" value="NZ_CP066776.1"/>
</dbReference>
<dbReference type="InterPro" id="IPR013785">
    <property type="entry name" value="Aldolase_TIM"/>
</dbReference>
<keyword evidence="5" id="KW-0704">Schiff base</keyword>
<evidence type="ECO:0000256" key="6">
    <source>
        <dbReference type="ARBA" id="ARBA00048791"/>
    </source>
</evidence>
<dbReference type="PIRSF" id="PIRSF001357">
    <property type="entry name" value="DeoC"/>
    <property type="match status" value="1"/>
</dbReference>
<evidence type="ECO:0000256" key="4">
    <source>
        <dbReference type="ARBA" id="ARBA00023239"/>
    </source>
</evidence>